<dbReference type="InterPro" id="IPR043504">
    <property type="entry name" value="Peptidase_S1_PA_chymotrypsin"/>
</dbReference>
<name>A0A834GQ49_RHOSS</name>
<gene>
    <name evidence="6" type="ORF">RHSIM_Rhsim06G0024700</name>
</gene>
<dbReference type="PANTHER" id="PTHR45980">
    <property type="match status" value="1"/>
</dbReference>
<evidence type="ECO:0000256" key="1">
    <source>
        <dbReference type="ARBA" id="ARBA00022670"/>
    </source>
</evidence>
<dbReference type="Pfam" id="PF13180">
    <property type="entry name" value="PDZ_2"/>
    <property type="match status" value="1"/>
</dbReference>
<dbReference type="PANTHER" id="PTHR45980:SF18">
    <property type="entry name" value="PROTEASE DO-LIKE 9"/>
    <property type="match status" value="1"/>
</dbReference>
<keyword evidence="1" id="KW-0645">Protease</keyword>
<dbReference type="SUPFAM" id="SSF50494">
    <property type="entry name" value="Trypsin-like serine proteases"/>
    <property type="match status" value="1"/>
</dbReference>
<dbReference type="AlphaFoldDB" id="A0A834GQ49"/>
<dbReference type="InterPro" id="IPR046449">
    <property type="entry name" value="DEGP_PDZ_sf"/>
</dbReference>
<evidence type="ECO:0000259" key="5">
    <source>
        <dbReference type="Pfam" id="PF17815"/>
    </source>
</evidence>
<dbReference type="GO" id="GO:0004252">
    <property type="term" value="F:serine-type endopeptidase activity"/>
    <property type="evidence" value="ECO:0007669"/>
    <property type="project" value="TreeGrafter"/>
</dbReference>
<keyword evidence="3" id="KW-0720">Serine protease</keyword>
<feature type="domain" description="PDZ" evidence="4">
    <location>
        <begin position="303"/>
        <end position="403"/>
    </location>
</feature>
<dbReference type="Gene3D" id="2.30.42.10">
    <property type="match status" value="1"/>
</dbReference>
<comment type="caution">
    <text evidence="6">The sequence shown here is derived from an EMBL/GenBank/DDBJ whole genome shotgun (WGS) entry which is preliminary data.</text>
</comment>
<feature type="domain" description="Protease Do-like PDZ" evidence="5">
    <location>
        <begin position="411"/>
        <end position="568"/>
    </location>
</feature>
<reference evidence="6" key="1">
    <citation type="submission" date="2019-11" db="EMBL/GenBank/DDBJ databases">
        <authorList>
            <person name="Liu Y."/>
            <person name="Hou J."/>
            <person name="Li T.-Q."/>
            <person name="Guan C.-H."/>
            <person name="Wu X."/>
            <person name="Wu H.-Z."/>
            <person name="Ling F."/>
            <person name="Zhang R."/>
            <person name="Shi X.-G."/>
            <person name="Ren J.-P."/>
            <person name="Chen E.-F."/>
            <person name="Sun J.-M."/>
        </authorList>
    </citation>
    <scope>NUCLEOTIDE SEQUENCE</scope>
    <source>
        <strain evidence="6">Adult_tree_wgs_1</strain>
        <tissue evidence="6">Leaves</tissue>
    </source>
</reference>
<evidence type="ECO:0000256" key="2">
    <source>
        <dbReference type="ARBA" id="ARBA00022801"/>
    </source>
</evidence>
<dbReference type="InterPro" id="IPR041517">
    <property type="entry name" value="DEGP_PDZ"/>
</dbReference>
<dbReference type="Proteomes" id="UP000626092">
    <property type="component" value="Unassembled WGS sequence"/>
</dbReference>
<dbReference type="Pfam" id="PF17815">
    <property type="entry name" value="PDZ_3"/>
    <property type="match status" value="1"/>
</dbReference>
<keyword evidence="7" id="KW-1185">Reference proteome</keyword>
<dbReference type="InterPro" id="IPR001478">
    <property type="entry name" value="PDZ"/>
</dbReference>
<evidence type="ECO:0000313" key="6">
    <source>
        <dbReference type="EMBL" id="KAF7139848.1"/>
    </source>
</evidence>
<dbReference type="EMBL" id="WJXA01000006">
    <property type="protein sequence ID" value="KAF7139848.1"/>
    <property type="molecule type" value="Genomic_DNA"/>
</dbReference>
<evidence type="ECO:0000313" key="7">
    <source>
        <dbReference type="Proteomes" id="UP000626092"/>
    </source>
</evidence>
<dbReference type="InterPro" id="IPR036034">
    <property type="entry name" value="PDZ_sf"/>
</dbReference>
<dbReference type="InterPro" id="IPR009003">
    <property type="entry name" value="Peptidase_S1_PA"/>
</dbReference>
<dbReference type="GO" id="GO:0006508">
    <property type="term" value="P:proteolysis"/>
    <property type="evidence" value="ECO:0007669"/>
    <property type="project" value="UniProtKB-KW"/>
</dbReference>
<dbReference type="Gene3D" id="2.40.10.10">
    <property type="entry name" value="Trypsin-like serine proteases"/>
    <property type="match status" value="2"/>
</dbReference>
<keyword evidence="2" id="KW-0378">Hydrolase</keyword>
<dbReference type="OrthoDB" id="1542939at2759"/>
<sequence>MLATTSSSPISNPLFCKFIKSFTIDPQKSFRWPSVVSSPPIPSVRLPVAAESCQSFLSISSSYDQVFVPAHCLLHNNAIIRSFSSRASVSHDISPLGRNMLHDAVVKVFCITAKPDFSVPWKTEQQESYGSGLVVRGRRVLTTAHLVDHHTLVKLKKHNCETWYTATVLAIAPEFDLAMLTITDDEFWKGVEPVEFGDMPLPGDEVVVTGYREDKDYMYLMTAWVSSFRMTRYSFWGTKLLAFQVLEAIKGVISSGPVFNEVHKCVGMKFQSNEDESDVVPAEVIEHFIQDYDRNGAYTGLPLLGVKWQKMENPCLRMFLNMKHDQQGVLITQVKPYYPESAILKPYDVILSIDGININNDGTVPFLRERRVEFSYLIGGKYNGDKIVIKVRRGSEIREFITELATHKQFVPANITGMPLPYYIIGGFVFTTLSVPYLKDMDDRDGRYEIDGDYETPDEDKLFSQALYEERVVLSQILEADINAGYETGCMVQNQVLVTFNNKPVEGLKSLVSMVETCNEDFMKFTFGNSKVDGLLPVLIMVLPTNIARSRTPDILEARSISCALSTDLKELVKSTVAKKSPMDV</sequence>
<evidence type="ECO:0000259" key="4">
    <source>
        <dbReference type="Pfam" id="PF13180"/>
    </source>
</evidence>
<evidence type="ECO:0000256" key="3">
    <source>
        <dbReference type="ARBA" id="ARBA00022825"/>
    </source>
</evidence>
<evidence type="ECO:0008006" key="8">
    <source>
        <dbReference type="Google" id="ProtNLM"/>
    </source>
</evidence>
<protein>
    <recommendedName>
        <fullName evidence="8">Protease Do-like PDZ domain-containing protein</fullName>
    </recommendedName>
</protein>
<proteinExistence type="predicted"/>
<dbReference type="Pfam" id="PF13365">
    <property type="entry name" value="Trypsin_2"/>
    <property type="match status" value="1"/>
</dbReference>
<dbReference type="SUPFAM" id="SSF50156">
    <property type="entry name" value="PDZ domain-like"/>
    <property type="match status" value="1"/>
</dbReference>
<dbReference type="Gene3D" id="3.20.190.20">
    <property type="match status" value="1"/>
</dbReference>
<organism evidence="6 7">
    <name type="scientific">Rhododendron simsii</name>
    <name type="common">Sims's rhododendron</name>
    <dbReference type="NCBI Taxonomy" id="118357"/>
    <lineage>
        <taxon>Eukaryota</taxon>
        <taxon>Viridiplantae</taxon>
        <taxon>Streptophyta</taxon>
        <taxon>Embryophyta</taxon>
        <taxon>Tracheophyta</taxon>
        <taxon>Spermatophyta</taxon>
        <taxon>Magnoliopsida</taxon>
        <taxon>eudicotyledons</taxon>
        <taxon>Gunneridae</taxon>
        <taxon>Pentapetalae</taxon>
        <taxon>asterids</taxon>
        <taxon>Ericales</taxon>
        <taxon>Ericaceae</taxon>
        <taxon>Ericoideae</taxon>
        <taxon>Rhodoreae</taxon>
        <taxon>Rhododendron</taxon>
    </lineage>
</organism>
<accession>A0A834GQ49</accession>